<dbReference type="EMBL" id="UINC01046961">
    <property type="protein sequence ID" value="SVB55621.1"/>
    <property type="molecule type" value="Genomic_DNA"/>
</dbReference>
<dbReference type="AlphaFoldDB" id="A0A382F0G9"/>
<evidence type="ECO:0000313" key="1">
    <source>
        <dbReference type="EMBL" id="SVB55621.1"/>
    </source>
</evidence>
<organism evidence="1">
    <name type="scientific">marine metagenome</name>
    <dbReference type="NCBI Taxonomy" id="408172"/>
    <lineage>
        <taxon>unclassified sequences</taxon>
        <taxon>metagenomes</taxon>
        <taxon>ecological metagenomes</taxon>
    </lineage>
</organism>
<reference evidence="1" key="1">
    <citation type="submission" date="2018-05" db="EMBL/GenBank/DDBJ databases">
        <authorList>
            <person name="Lanie J.A."/>
            <person name="Ng W.-L."/>
            <person name="Kazmierczak K.M."/>
            <person name="Andrzejewski T.M."/>
            <person name="Davidsen T.M."/>
            <person name="Wayne K.J."/>
            <person name="Tettelin H."/>
            <person name="Glass J.I."/>
            <person name="Rusch D."/>
            <person name="Podicherti R."/>
            <person name="Tsui H.-C.T."/>
            <person name="Winkler M.E."/>
        </authorList>
    </citation>
    <scope>NUCLEOTIDE SEQUENCE</scope>
</reference>
<sequence length="103" mass="11900">MSTNPKNLEFTQVEIHQVVIKKKMLAEVEDVTSDELFQWLDQGTTNDSDLDEQCEEIVDEAEMLDELEPYYYSDIKGTTEYSYSMSDFADSEVHSFQGGRVEI</sequence>
<gene>
    <name evidence="1" type="ORF">METZ01_LOCUS208475</name>
</gene>
<proteinExistence type="predicted"/>
<name>A0A382F0G9_9ZZZZ</name>
<protein>
    <submittedName>
        <fullName evidence="1">Uncharacterized protein</fullName>
    </submittedName>
</protein>
<accession>A0A382F0G9</accession>